<dbReference type="AlphaFoldDB" id="I0R834"/>
<keyword evidence="1" id="KW-0812">Transmembrane</keyword>
<dbReference type="Gene3D" id="3.30.565.10">
    <property type="entry name" value="Histidine kinase-like ATPase, C-terminal domain"/>
    <property type="match status" value="1"/>
</dbReference>
<evidence type="ECO:0000313" key="4">
    <source>
        <dbReference type="Proteomes" id="UP000005039"/>
    </source>
</evidence>
<dbReference type="Pfam" id="PF06580">
    <property type="entry name" value="His_kinase"/>
    <property type="match status" value="1"/>
</dbReference>
<dbReference type="EMBL" id="AJGH01000064">
    <property type="protein sequence ID" value="EIC95842.1"/>
    <property type="molecule type" value="Genomic_DNA"/>
</dbReference>
<dbReference type="eggNOG" id="COG3452">
    <property type="taxonomic scope" value="Bacteria"/>
</dbReference>
<keyword evidence="3" id="KW-0418">Kinase</keyword>
<keyword evidence="3" id="KW-0808">Transferase</keyword>
<name>I0R834_9FIRM</name>
<dbReference type="PATRIC" id="fig|1095750.3.peg.1390"/>
<sequence>MRKNIIKKSVLIGILFAFIGIILTILFQRQITKENKLKMDRIYHSLESETYETLQVQMGKLRVMEGHLIETEGDFKNFEPIAERMLNDGIVRSFLFAPGGVVKGVFPMEGNEPVYSLDMNTSGAGNLEAQSAVTKDTLILAGPFELVEGGEGICGRMPVHLTDDYGEKKYWGIVSVTLNYPQIFKNSSIDLINDEGFACRIWRVNPDDNSNQTILETNIGIKETSETVRYSADFFNTKWEFTLEPLVPIYKRKSLWLNLIGSILMGIIIGYEFYRTKKLKEMQDEASRLRILNLQQKLEQEESKQLLAQIRSHFFYHTLNTLQGLIIMKPEMAVKMVEDFARYLRFNVNTGVNADELVLFKDEIRATRAYAKINEAQLEGRLRVEFNIPDVNFMIPALTIEPIVENAILHGIKPKISGGSVRVSLYEDENFWFVNIEDDGVGFDIGKVDRAHSIGLQNVKKRMSHFEGCGINIESNIGSGTKVKMFFSKDGLKTKKLSM</sequence>
<protein>
    <submittedName>
        <fullName evidence="3">Histidine kinase / GHKL domain multi-domain protein</fullName>
    </submittedName>
</protein>
<dbReference type="InterPro" id="IPR036890">
    <property type="entry name" value="HATPase_C_sf"/>
</dbReference>
<feature type="transmembrane region" description="Helical" evidence="1">
    <location>
        <begin position="255"/>
        <end position="274"/>
    </location>
</feature>
<gene>
    <name evidence="3" type="ORF">HMPREF9970_0425</name>
</gene>
<evidence type="ECO:0000256" key="1">
    <source>
        <dbReference type="SAM" id="Phobius"/>
    </source>
</evidence>
<dbReference type="InterPro" id="IPR006189">
    <property type="entry name" value="CHASE_dom"/>
</dbReference>
<dbReference type="InterPro" id="IPR010559">
    <property type="entry name" value="Sig_transdc_His_kin_internal"/>
</dbReference>
<dbReference type="SUPFAM" id="SSF55874">
    <property type="entry name" value="ATPase domain of HSP90 chaperone/DNA topoisomerase II/histidine kinase"/>
    <property type="match status" value="1"/>
</dbReference>
<keyword evidence="1" id="KW-0472">Membrane</keyword>
<dbReference type="Pfam" id="PF02518">
    <property type="entry name" value="HATPase_c"/>
    <property type="match status" value="1"/>
</dbReference>
<dbReference type="RefSeq" id="WP_008753951.1">
    <property type="nucleotide sequence ID" value="NZ_AJGH01000064.1"/>
</dbReference>
<evidence type="ECO:0000313" key="3">
    <source>
        <dbReference type="EMBL" id="EIC95842.1"/>
    </source>
</evidence>
<dbReference type="PANTHER" id="PTHR34220:SF7">
    <property type="entry name" value="SENSOR HISTIDINE KINASE YPDA"/>
    <property type="match status" value="1"/>
</dbReference>
<dbReference type="GO" id="GO:0000155">
    <property type="term" value="F:phosphorelay sensor kinase activity"/>
    <property type="evidence" value="ECO:0007669"/>
    <property type="project" value="InterPro"/>
</dbReference>
<comment type="caution">
    <text evidence="3">The sequence shown here is derived from an EMBL/GenBank/DDBJ whole genome shotgun (WGS) entry which is preliminary data.</text>
</comment>
<dbReference type="OrthoDB" id="9809348at2"/>
<dbReference type="Proteomes" id="UP000005039">
    <property type="component" value="Unassembled WGS sequence"/>
</dbReference>
<dbReference type="GO" id="GO:0016020">
    <property type="term" value="C:membrane"/>
    <property type="evidence" value="ECO:0007669"/>
    <property type="project" value="InterPro"/>
</dbReference>
<organism evidence="3 4">
    <name type="scientific">Lachnoanaerobaculum saburreum F0468</name>
    <dbReference type="NCBI Taxonomy" id="1095750"/>
    <lineage>
        <taxon>Bacteria</taxon>
        <taxon>Bacillati</taxon>
        <taxon>Bacillota</taxon>
        <taxon>Clostridia</taxon>
        <taxon>Lachnospirales</taxon>
        <taxon>Lachnospiraceae</taxon>
        <taxon>Lachnoanaerobaculum</taxon>
    </lineage>
</organism>
<reference evidence="3 4" key="1">
    <citation type="submission" date="2012-03" db="EMBL/GenBank/DDBJ databases">
        <authorList>
            <person name="Durkin A.S."/>
            <person name="McCorrison J."/>
            <person name="Torralba M."/>
            <person name="Gillis M."/>
            <person name="Methe B."/>
            <person name="Sutton G."/>
            <person name="Nelson K.E."/>
        </authorList>
    </citation>
    <scope>NUCLEOTIDE SEQUENCE [LARGE SCALE GENOMIC DNA]</scope>
    <source>
        <strain evidence="3 4">F0468</strain>
    </source>
</reference>
<dbReference type="InterPro" id="IPR050640">
    <property type="entry name" value="Bact_2-comp_sensor_kinase"/>
</dbReference>
<feature type="transmembrane region" description="Helical" evidence="1">
    <location>
        <begin position="9"/>
        <end position="27"/>
    </location>
</feature>
<keyword evidence="1" id="KW-1133">Transmembrane helix</keyword>
<dbReference type="PANTHER" id="PTHR34220">
    <property type="entry name" value="SENSOR HISTIDINE KINASE YPDA"/>
    <property type="match status" value="1"/>
</dbReference>
<dbReference type="SMART" id="SM01079">
    <property type="entry name" value="CHASE"/>
    <property type="match status" value="1"/>
</dbReference>
<proteinExistence type="predicted"/>
<dbReference type="PROSITE" id="PS50839">
    <property type="entry name" value="CHASE"/>
    <property type="match status" value="1"/>
</dbReference>
<accession>I0R834</accession>
<keyword evidence="4" id="KW-1185">Reference proteome</keyword>
<dbReference type="eggNOG" id="COG3275">
    <property type="taxonomic scope" value="Bacteria"/>
</dbReference>
<dbReference type="InterPro" id="IPR003594">
    <property type="entry name" value="HATPase_dom"/>
</dbReference>
<evidence type="ECO:0000259" key="2">
    <source>
        <dbReference type="PROSITE" id="PS50839"/>
    </source>
</evidence>
<feature type="domain" description="CHASE" evidence="2">
    <location>
        <begin position="101"/>
        <end position="189"/>
    </location>
</feature>